<dbReference type="Pfam" id="PF00621">
    <property type="entry name" value="RhoGEF"/>
    <property type="match status" value="1"/>
</dbReference>
<evidence type="ECO:0000313" key="3">
    <source>
        <dbReference type="EMBL" id="EMD33248.1"/>
    </source>
</evidence>
<sequence>MAPAPDKPLPPSPRASLSSVESEWQRSNSRDGLGEEDEFRSSPRFSIVRTPAVTSKRTHALLELLSSERSYASDMALIRDIHIPLALGQPAPFQTSVGTPSSRTLPIASDTSGGTNGVPWVPPMTREDVRIIFNNIAELAVFADELSAKLEEALGGVLEGGSGEDHVGALFLEIAYITRHSTALEHLNNLPRSPALTAYLTETRTLASSLSHAWDLPSLLIKPVQRLLKYLLLLAAIIEETPNAHADKANLRRAREKVEGVARGVNESRRRREVVEEVLAGGSRGKLANEQRLRKNGLNIGIAASVSFGRMQSMRSVPGQVREGTDVSQEAYRVKKLGEELQQCDTFIRTFAREALNWASEAYCAAERLRDWAGSCGRVVCIESEAFGAFEAVVEAGLPMVCEEAAQIIKNELLVQLQRLAESSLAPSCLLKAMQALEPLHAGLLNWDVSKSRPPPQLLEASRSYVLLRGQLASELPLFLPLLHRSLIFVVLRFARVQAEFFRRVLERWNGLWEALKWEGETNNGADATTQAWWLRYSPIAEAIANLGLVQEKQMATNKNPPPAPPPPQFFKRQRPRVNDRLDSQVTVNQSDRHTRVDPRANIQSRVNPRENIRSVYSDTSTLDNTGVEALYSCRAVHACEPPPSVKYRDGPFMTLVVDDVYDILQDAGHPSTHAGLPLYMDEGEDCLLLVRNAEGDVGWALASFMVPVEL</sequence>
<dbReference type="STRING" id="914234.M2Q8Q7"/>
<dbReference type="HOGENOM" id="CLU_004370_0_0_1"/>
<keyword evidence="4" id="KW-1185">Reference proteome</keyword>
<dbReference type="GO" id="GO:0005737">
    <property type="term" value="C:cytoplasm"/>
    <property type="evidence" value="ECO:0007669"/>
    <property type="project" value="TreeGrafter"/>
</dbReference>
<evidence type="ECO:0000313" key="4">
    <source>
        <dbReference type="Proteomes" id="UP000016930"/>
    </source>
</evidence>
<dbReference type="GO" id="GO:0005085">
    <property type="term" value="F:guanyl-nucleotide exchange factor activity"/>
    <property type="evidence" value="ECO:0007669"/>
    <property type="project" value="InterPro"/>
</dbReference>
<evidence type="ECO:0000259" key="2">
    <source>
        <dbReference type="PROSITE" id="PS50010"/>
    </source>
</evidence>
<dbReference type="InterPro" id="IPR000219">
    <property type="entry name" value="DH_dom"/>
</dbReference>
<dbReference type="Proteomes" id="UP000016930">
    <property type="component" value="Unassembled WGS sequence"/>
</dbReference>
<feature type="region of interest" description="Disordered" evidence="1">
    <location>
        <begin position="1"/>
        <end position="40"/>
    </location>
</feature>
<dbReference type="InterPro" id="IPR035899">
    <property type="entry name" value="DBL_dom_sf"/>
</dbReference>
<feature type="region of interest" description="Disordered" evidence="1">
    <location>
        <begin position="95"/>
        <end position="120"/>
    </location>
</feature>
<feature type="compositionally biased region" description="Pro residues" evidence="1">
    <location>
        <begin position="1"/>
        <end position="13"/>
    </location>
</feature>
<dbReference type="InterPro" id="IPR051492">
    <property type="entry name" value="Dynamin-Rho_GEF"/>
</dbReference>
<dbReference type="EMBL" id="KB445807">
    <property type="protein sequence ID" value="EMD33248.1"/>
    <property type="molecule type" value="Genomic_DNA"/>
</dbReference>
<dbReference type="SUPFAM" id="SSF48065">
    <property type="entry name" value="DBL homology domain (DH-domain)"/>
    <property type="match status" value="1"/>
</dbReference>
<dbReference type="PANTHER" id="PTHR22834">
    <property type="entry name" value="NUCLEAR FUSION PROTEIN FUS2"/>
    <property type="match status" value="1"/>
</dbReference>
<protein>
    <recommendedName>
        <fullName evidence="2">DH domain-containing protein</fullName>
    </recommendedName>
</protein>
<feature type="domain" description="DH" evidence="2">
    <location>
        <begin position="56"/>
        <end position="268"/>
    </location>
</feature>
<feature type="compositionally biased region" description="Polar residues" evidence="1">
    <location>
        <begin position="95"/>
        <end position="113"/>
    </location>
</feature>
<organism evidence="3 4">
    <name type="scientific">Ceriporiopsis subvermispora (strain B)</name>
    <name type="common">White-rot fungus</name>
    <name type="synonym">Gelatoporia subvermispora</name>
    <dbReference type="NCBI Taxonomy" id="914234"/>
    <lineage>
        <taxon>Eukaryota</taxon>
        <taxon>Fungi</taxon>
        <taxon>Dikarya</taxon>
        <taxon>Basidiomycota</taxon>
        <taxon>Agaricomycotina</taxon>
        <taxon>Agaricomycetes</taxon>
        <taxon>Polyporales</taxon>
        <taxon>Gelatoporiaceae</taxon>
        <taxon>Gelatoporia</taxon>
    </lineage>
</organism>
<reference evidence="3 4" key="1">
    <citation type="journal article" date="2012" name="Proc. Natl. Acad. Sci. U.S.A.">
        <title>Comparative genomics of Ceriporiopsis subvermispora and Phanerochaete chrysosporium provide insight into selective ligninolysis.</title>
        <authorList>
            <person name="Fernandez-Fueyo E."/>
            <person name="Ruiz-Duenas F.J."/>
            <person name="Ferreira P."/>
            <person name="Floudas D."/>
            <person name="Hibbett D.S."/>
            <person name="Canessa P."/>
            <person name="Larrondo L.F."/>
            <person name="James T.Y."/>
            <person name="Seelenfreund D."/>
            <person name="Lobos S."/>
            <person name="Polanco R."/>
            <person name="Tello M."/>
            <person name="Honda Y."/>
            <person name="Watanabe T."/>
            <person name="Watanabe T."/>
            <person name="Ryu J.S."/>
            <person name="Kubicek C.P."/>
            <person name="Schmoll M."/>
            <person name="Gaskell J."/>
            <person name="Hammel K.E."/>
            <person name="St John F.J."/>
            <person name="Vanden Wymelenberg A."/>
            <person name="Sabat G."/>
            <person name="Splinter BonDurant S."/>
            <person name="Syed K."/>
            <person name="Yadav J.S."/>
            <person name="Doddapaneni H."/>
            <person name="Subramanian V."/>
            <person name="Lavin J.L."/>
            <person name="Oguiza J.A."/>
            <person name="Perez G."/>
            <person name="Pisabarro A.G."/>
            <person name="Ramirez L."/>
            <person name="Santoyo F."/>
            <person name="Master E."/>
            <person name="Coutinho P.M."/>
            <person name="Henrissat B."/>
            <person name="Lombard V."/>
            <person name="Magnuson J.K."/>
            <person name="Kuees U."/>
            <person name="Hori C."/>
            <person name="Igarashi K."/>
            <person name="Samejima M."/>
            <person name="Held B.W."/>
            <person name="Barry K.W."/>
            <person name="LaButti K.M."/>
            <person name="Lapidus A."/>
            <person name="Lindquist E.A."/>
            <person name="Lucas S.M."/>
            <person name="Riley R."/>
            <person name="Salamov A.A."/>
            <person name="Hoffmeister D."/>
            <person name="Schwenk D."/>
            <person name="Hadar Y."/>
            <person name="Yarden O."/>
            <person name="de Vries R.P."/>
            <person name="Wiebenga A."/>
            <person name="Stenlid J."/>
            <person name="Eastwood D."/>
            <person name="Grigoriev I.V."/>
            <person name="Berka R.M."/>
            <person name="Blanchette R.A."/>
            <person name="Kersten P."/>
            <person name="Martinez A.T."/>
            <person name="Vicuna R."/>
            <person name="Cullen D."/>
        </authorList>
    </citation>
    <scope>NUCLEOTIDE SEQUENCE [LARGE SCALE GENOMIC DNA]</scope>
    <source>
        <strain evidence="3 4">B</strain>
    </source>
</reference>
<dbReference type="GO" id="GO:0032955">
    <property type="term" value="P:regulation of division septum assembly"/>
    <property type="evidence" value="ECO:0007669"/>
    <property type="project" value="TreeGrafter"/>
</dbReference>
<feature type="region of interest" description="Disordered" evidence="1">
    <location>
        <begin position="554"/>
        <end position="576"/>
    </location>
</feature>
<dbReference type="Gene3D" id="1.20.900.10">
    <property type="entry name" value="Dbl homology (DH) domain"/>
    <property type="match status" value="1"/>
</dbReference>
<dbReference type="PROSITE" id="PS50010">
    <property type="entry name" value="DH_2"/>
    <property type="match status" value="1"/>
</dbReference>
<name>M2Q8Q7_CERS8</name>
<dbReference type="GO" id="GO:0031991">
    <property type="term" value="P:regulation of actomyosin contractile ring contraction"/>
    <property type="evidence" value="ECO:0007669"/>
    <property type="project" value="TreeGrafter"/>
</dbReference>
<dbReference type="SMART" id="SM00325">
    <property type="entry name" value="RhoGEF"/>
    <property type="match status" value="1"/>
</dbReference>
<dbReference type="OrthoDB" id="10256089at2759"/>
<gene>
    <name evidence="3" type="ORF">CERSUDRAFT_98842</name>
</gene>
<evidence type="ECO:0000256" key="1">
    <source>
        <dbReference type="SAM" id="MobiDB-lite"/>
    </source>
</evidence>
<accession>M2Q8Q7</accession>
<feature type="compositionally biased region" description="Pro residues" evidence="1">
    <location>
        <begin position="560"/>
        <end position="569"/>
    </location>
</feature>
<dbReference type="AlphaFoldDB" id="M2Q8Q7"/>
<proteinExistence type="predicted"/>
<dbReference type="PANTHER" id="PTHR22834:SF20">
    <property type="entry name" value="SH3 DOMAIN-CONTAINING PROTEIN"/>
    <property type="match status" value="1"/>
</dbReference>